<evidence type="ECO:0000256" key="1">
    <source>
        <dbReference type="ARBA" id="ARBA00004141"/>
    </source>
</evidence>
<evidence type="ECO:0000256" key="6">
    <source>
        <dbReference type="RuleBase" id="RU367022"/>
    </source>
</evidence>
<dbReference type="AlphaFoldDB" id="A0A9P4J124"/>
<comment type="similarity">
    <text evidence="2 6">Belongs to the copper transporter (Ctr) (TC 1.A.56) family. SLC31A subfamily.</text>
</comment>
<keyword evidence="4 6" id="KW-1133">Transmembrane helix</keyword>
<keyword evidence="8" id="KW-1185">Reference proteome</keyword>
<keyword evidence="6" id="KW-0187">Copper transport</keyword>
<feature type="transmembrane region" description="Helical" evidence="6">
    <location>
        <begin position="155"/>
        <end position="175"/>
    </location>
</feature>
<dbReference type="PANTHER" id="PTHR12483">
    <property type="entry name" value="SOLUTE CARRIER FAMILY 31 COPPER TRANSPORTERS"/>
    <property type="match status" value="1"/>
</dbReference>
<comment type="caution">
    <text evidence="7">The sequence shown here is derived from an EMBL/GenBank/DDBJ whole genome shotgun (WGS) entry which is preliminary data.</text>
</comment>
<comment type="subcellular location">
    <subcellularLocation>
        <location evidence="1 6">Membrane</location>
        <topology evidence="1 6">Multi-pass membrane protein</topology>
    </subcellularLocation>
</comment>
<dbReference type="OrthoDB" id="161814at2759"/>
<dbReference type="Proteomes" id="UP000799439">
    <property type="component" value="Unassembled WGS sequence"/>
</dbReference>
<protein>
    <recommendedName>
        <fullName evidence="6">Copper transport protein</fullName>
    </recommendedName>
</protein>
<dbReference type="Pfam" id="PF04145">
    <property type="entry name" value="Ctr"/>
    <property type="match status" value="1"/>
</dbReference>
<sequence length="220" mass="24135">MDMGPSSTGMAMSPTMSMASTASASSTGMSHGDMDMGAMTCKISMMWNWNTIGACFLSPTWRITSSGMFAGSCIGVILLVISLEFLRRVQREYDAYLQRENQKAVAATTTVAETESELPSPSTSAKKGAIDTILSRTGDRKRVHTRPLTLIQRQFLRALVHMLQFGVAYFVMLLAMYYNGYLIICILIGAFLGSFIFSWDQLYDTSCQEPRSADVTGCCG</sequence>
<dbReference type="GO" id="GO:0016020">
    <property type="term" value="C:membrane"/>
    <property type="evidence" value="ECO:0007669"/>
    <property type="project" value="UniProtKB-SubCell"/>
</dbReference>
<feature type="transmembrane region" description="Helical" evidence="6">
    <location>
        <begin position="181"/>
        <end position="199"/>
    </location>
</feature>
<evidence type="ECO:0000256" key="3">
    <source>
        <dbReference type="ARBA" id="ARBA00022692"/>
    </source>
</evidence>
<accession>A0A9P4J124</accession>
<feature type="transmembrane region" description="Helical" evidence="6">
    <location>
        <begin position="67"/>
        <end position="86"/>
    </location>
</feature>
<keyword evidence="6" id="KW-0813">Transport</keyword>
<dbReference type="PANTHER" id="PTHR12483:SF73">
    <property type="entry name" value="COPPER TRANSPORT PROTEIN CTR3"/>
    <property type="match status" value="1"/>
</dbReference>
<dbReference type="EMBL" id="ML996086">
    <property type="protein sequence ID" value="KAF2152724.1"/>
    <property type="molecule type" value="Genomic_DNA"/>
</dbReference>
<reference evidence="7" key="1">
    <citation type="journal article" date="2020" name="Stud. Mycol.">
        <title>101 Dothideomycetes genomes: a test case for predicting lifestyles and emergence of pathogens.</title>
        <authorList>
            <person name="Haridas S."/>
            <person name="Albert R."/>
            <person name="Binder M."/>
            <person name="Bloem J."/>
            <person name="Labutti K."/>
            <person name="Salamov A."/>
            <person name="Andreopoulos B."/>
            <person name="Baker S."/>
            <person name="Barry K."/>
            <person name="Bills G."/>
            <person name="Bluhm B."/>
            <person name="Cannon C."/>
            <person name="Castanera R."/>
            <person name="Culley D."/>
            <person name="Daum C."/>
            <person name="Ezra D."/>
            <person name="Gonzalez J."/>
            <person name="Henrissat B."/>
            <person name="Kuo A."/>
            <person name="Liang C."/>
            <person name="Lipzen A."/>
            <person name="Lutzoni F."/>
            <person name="Magnuson J."/>
            <person name="Mondo S."/>
            <person name="Nolan M."/>
            <person name="Ohm R."/>
            <person name="Pangilinan J."/>
            <person name="Park H.-J."/>
            <person name="Ramirez L."/>
            <person name="Alfaro M."/>
            <person name="Sun H."/>
            <person name="Tritt A."/>
            <person name="Yoshinaga Y."/>
            <person name="Zwiers L.-H."/>
            <person name="Turgeon B."/>
            <person name="Goodwin S."/>
            <person name="Spatafora J."/>
            <person name="Crous P."/>
            <person name="Grigoriev I."/>
        </authorList>
    </citation>
    <scope>NUCLEOTIDE SEQUENCE</scope>
    <source>
        <strain evidence="7">CBS 260.36</strain>
    </source>
</reference>
<dbReference type="GO" id="GO:0005375">
    <property type="term" value="F:copper ion transmembrane transporter activity"/>
    <property type="evidence" value="ECO:0007669"/>
    <property type="project" value="UniProtKB-UniRule"/>
</dbReference>
<keyword evidence="3 6" id="KW-0812">Transmembrane</keyword>
<evidence type="ECO:0000256" key="5">
    <source>
        <dbReference type="ARBA" id="ARBA00023136"/>
    </source>
</evidence>
<gene>
    <name evidence="7" type="ORF">K461DRAFT_278961</name>
</gene>
<dbReference type="InterPro" id="IPR007274">
    <property type="entry name" value="Cop_transporter"/>
</dbReference>
<keyword evidence="6" id="KW-0186">Copper</keyword>
<evidence type="ECO:0000313" key="7">
    <source>
        <dbReference type="EMBL" id="KAF2152724.1"/>
    </source>
</evidence>
<name>A0A9P4J124_9PEZI</name>
<keyword evidence="6" id="KW-0406">Ion transport</keyword>
<evidence type="ECO:0000313" key="8">
    <source>
        <dbReference type="Proteomes" id="UP000799439"/>
    </source>
</evidence>
<evidence type="ECO:0000256" key="4">
    <source>
        <dbReference type="ARBA" id="ARBA00022989"/>
    </source>
</evidence>
<evidence type="ECO:0000256" key="2">
    <source>
        <dbReference type="ARBA" id="ARBA00006921"/>
    </source>
</evidence>
<organism evidence="7 8">
    <name type="scientific">Myriangium duriaei CBS 260.36</name>
    <dbReference type="NCBI Taxonomy" id="1168546"/>
    <lineage>
        <taxon>Eukaryota</taxon>
        <taxon>Fungi</taxon>
        <taxon>Dikarya</taxon>
        <taxon>Ascomycota</taxon>
        <taxon>Pezizomycotina</taxon>
        <taxon>Dothideomycetes</taxon>
        <taxon>Dothideomycetidae</taxon>
        <taxon>Myriangiales</taxon>
        <taxon>Myriangiaceae</taxon>
        <taxon>Myriangium</taxon>
    </lineage>
</organism>
<keyword evidence="5 6" id="KW-0472">Membrane</keyword>
<proteinExistence type="inferred from homology"/>